<feature type="region of interest" description="Disordered" evidence="2">
    <location>
        <begin position="126"/>
        <end position="145"/>
    </location>
</feature>
<proteinExistence type="predicted"/>
<evidence type="ECO:0000256" key="1">
    <source>
        <dbReference type="SAM" id="Coils"/>
    </source>
</evidence>
<feature type="coiled-coil region" evidence="1">
    <location>
        <begin position="209"/>
        <end position="236"/>
    </location>
</feature>
<feature type="transmembrane region" description="Helical" evidence="3">
    <location>
        <begin position="6"/>
        <end position="30"/>
    </location>
</feature>
<sequence>MEVINNPWFIGIGGGILSGLIVTFISRLVLSRRDNREYTQKVLGANREVIYAIKPGISEGHIPAGEIIQSLIEATARKYGVESKSLYRTPEIAQELMKEVMDSSFISAKTKEDYCARLATLVTPPSTQAPSPLVKPKDDRPSSGMEEYRARMISMMSVMMGMVAASMTLFMALSKNGPFSSLIFGSNLLAVIAPAISAMAVVIAAAVAMSVMKIQRKHLEERARAKREQISKARADAP</sequence>
<keyword evidence="3" id="KW-1133">Transmembrane helix</keyword>
<accession>A0A7Z0QRK7</accession>
<dbReference type="AlphaFoldDB" id="A0A7Z0QRK7"/>
<gene>
    <name evidence="4" type="ORF">H0E82_11725</name>
</gene>
<organism evidence="4 5">
    <name type="scientific">Luteimonas deserti</name>
    <dbReference type="NCBI Taxonomy" id="2752306"/>
    <lineage>
        <taxon>Bacteria</taxon>
        <taxon>Pseudomonadati</taxon>
        <taxon>Pseudomonadota</taxon>
        <taxon>Gammaproteobacteria</taxon>
        <taxon>Lysobacterales</taxon>
        <taxon>Lysobacteraceae</taxon>
        <taxon>Luteimonas</taxon>
    </lineage>
</organism>
<dbReference type="Proteomes" id="UP000589896">
    <property type="component" value="Unassembled WGS sequence"/>
</dbReference>
<comment type="caution">
    <text evidence="4">The sequence shown here is derived from an EMBL/GenBank/DDBJ whole genome shotgun (WGS) entry which is preliminary data.</text>
</comment>
<feature type="transmembrane region" description="Helical" evidence="3">
    <location>
        <begin position="188"/>
        <end position="212"/>
    </location>
</feature>
<reference evidence="4 5" key="1">
    <citation type="submission" date="2020-07" db="EMBL/GenBank/DDBJ databases">
        <title>isolation of Luteimonas sp. SJ-16.</title>
        <authorList>
            <person name="Huang X.-X."/>
            <person name="Xu L."/>
            <person name="Sun J.-Q."/>
        </authorList>
    </citation>
    <scope>NUCLEOTIDE SEQUENCE [LARGE SCALE GENOMIC DNA]</scope>
    <source>
        <strain evidence="4 5">SJ-16</strain>
    </source>
</reference>
<protein>
    <submittedName>
        <fullName evidence="4">Uncharacterized protein</fullName>
    </submittedName>
</protein>
<name>A0A7Z0QRK7_9GAMM</name>
<feature type="transmembrane region" description="Helical" evidence="3">
    <location>
        <begin position="152"/>
        <end position="173"/>
    </location>
</feature>
<evidence type="ECO:0000313" key="5">
    <source>
        <dbReference type="Proteomes" id="UP000589896"/>
    </source>
</evidence>
<keyword evidence="1" id="KW-0175">Coiled coil</keyword>
<dbReference type="RefSeq" id="WP_180545646.1">
    <property type="nucleotide sequence ID" value="NZ_JACCJZ010000019.1"/>
</dbReference>
<keyword evidence="3" id="KW-0472">Membrane</keyword>
<evidence type="ECO:0000256" key="3">
    <source>
        <dbReference type="SAM" id="Phobius"/>
    </source>
</evidence>
<evidence type="ECO:0000313" key="4">
    <source>
        <dbReference type="EMBL" id="NYZ63418.1"/>
    </source>
</evidence>
<keyword evidence="5" id="KW-1185">Reference proteome</keyword>
<feature type="compositionally biased region" description="Basic and acidic residues" evidence="2">
    <location>
        <begin position="135"/>
        <end position="145"/>
    </location>
</feature>
<keyword evidence="3" id="KW-0812">Transmembrane</keyword>
<dbReference type="EMBL" id="JACCJZ010000019">
    <property type="protein sequence ID" value="NYZ63418.1"/>
    <property type="molecule type" value="Genomic_DNA"/>
</dbReference>
<evidence type="ECO:0000256" key="2">
    <source>
        <dbReference type="SAM" id="MobiDB-lite"/>
    </source>
</evidence>